<dbReference type="Pfam" id="PF00990">
    <property type="entry name" value="GGDEF"/>
    <property type="match status" value="1"/>
</dbReference>
<feature type="transmembrane region" description="Helical" evidence="1">
    <location>
        <begin position="128"/>
        <end position="147"/>
    </location>
</feature>
<protein>
    <submittedName>
        <fullName evidence="3">Diguanylate cyclase (GGDEF) domain-containing protein</fullName>
    </submittedName>
</protein>
<dbReference type="InterPro" id="IPR050469">
    <property type="entry name" value="Diguanylate_Cyclase"/>
</dbReference>
<sequence length="370" mass="42916">MTFRNSSEILREFIEDHQHLFDKTHEKTIYIIGLSSCLFTHISYLIMFYMLNIKEMMYFNIGSIAFYLATLIFVPILKNEKSLLIYLSDIEIIAHATYATHLLGWKPDFAMFLLLIIPATFLTQSRRFYIPFIITFISMGTYLYLKLTVTDDTVFKYVLEDAGTLRAMHMTNVFICVFIMVFSSAIFMLHREYMEFKLINQRETFKNLASIDPLTQLYNRRAMNENIRTIRRECPTPSTSYVIGIGDIDNFKRINDTYGHDIGDKVLVYVANLFISLIPKGGYAARWGGEEFLFVIPEATIKDGVEFTEKIHKSLRAHIFEIEDCEFGVTMTFGVNTGIQTDKIDSVITKADKRLYKGKNNGKNHTEFTD</sequence>
<dbReference type="PANTHER" id="PTHR45138">
    <property type="entry name" value="REGULATORY COMPONENTS OF SENSORY TRANSDUCTION SYSTEM"/>
    <property type="match status" value="1"/>
</dbReference>
<gene>
    <name evidence="3" type="ORF">SAMN02910265_00612</name>
</gene>
<evidence type="ECO:0000256" key="1">
    <source>
        <dbReference type="SAM" id="Phobius"/>
    </source>
</evidence>
<keyword evidence="1" id="KW-0472">Membrane</keyword>
<feature type="transmembrane region" description="Helical" evidence="1">
    <location>
        <begin position="103"/>
        <end position="121"/>
    </location>
</feature>
<proteinExistence type="predicted"/>
<accession>A0A1H6I4S3</accession>
<dbReference type="CDD" id="cd01949">
    <property type="entry name" value="GGDEF"/>
    <property type="match status" value="1"/>
</dbReference>
<feature type="transmembrane region" description="Helical" evidence="1">
    <location>
        <begin position="167"/>
        <end position="189"/>
    </location>
</feature>
<keyword evidence="1" id="KW-1133">Transmembrane helix</keyword>
<organism evidence="3 4">
    <name type="scientific">Ruminococcus flavefaciens</name>
    <dbReference type="NCBI Taxonomy" id="1265"/>
    <lineage>
        <taxon>Bacteria</taxon>
        <taxon>Bacillati</taxon>
        <taxon>Bacillota</taxon>
        <taxon>Clostridia</taxon>
        <taxon>Eubacteriales</taxon>
        <taxon>Oscillospiraceae</taxon>
        <taxon>Ruminococcus</taxon>
    </lineage>
</organism>
<dbReference type="FunFam" id="3.30.70.270:FF:000001">
    <property type="entry name" value="Diguanylate cyclase domain protein"/>
    <property type="match status" value="1"/>
</dbReference>
<dbReference type="OrthoDB" id="9807794at2"/>
<evidence type="ECO:0000259" key="2">
    <source>
        <dbReference type="PROSITE" id="PS50887"/>
    </source>
</evidence>
<dbReference type="NCBIfam" id="TIGR00254">
    <property type="entry name" value="GGDEF"/>
    <property type="match status" value="1"/>
</dbReference>
<dbReference type="InterPro" id="IPR043128">
    <property type="entry name" value="Rev_trsase/Diguanyl_cyclase"/>
</dbReference>
<dbReference type="PROSITE" id="PS50887">
    <property type="entry name" value="GGDEF"/>
    <property type="match status" value="1"/>
</dbReference>
<dbReference type="Proteomes" id="UP000183190">
    <property type="component" value="Unassembled WGS sequence"/>
</dbReference>
<dbReference type="GO" id="GO:0052621">
    <property type="term" value="F:diguanylate cyclase activity"/>
    <property type="evidence" value="ECO:0007669"/>
    <property type="project" value="TreeGrafter"/>
</dbReference>
<reference evidence="3 4" key="1">
    <citation type="submission" date="2016-10" db="EMBL/GenBank/DDBJ databases">
        <authorList>
            <person name="de Groot N.N."/>
        </authorList>
    </citation>
    <scope>NUCLEOTIDE SEQUENCE [LARGE SCALE GENOMIC DNA]</scope>
    <source>
        <strain evidence="3 4">YAD2003</strain>
    </source>
</reference>
<dbReference type="AlphaFoldDB" id="A0A1H6I4S3"/>
<dbReference type="SUPFAM" id="SSF55073">
    <property type="entry name" value="Nucleotide cyclase"/>
    <property type="match status" value="1"/>
</dbReference>
<feature type="domain" description="GGDEF" evidence="2">
    <location>
        <begin position="239"/>
        <end position="370"/>
    </location>
</feature>
<evidence type="ECO:0000313" key="4">
    <source>
        <dbReference type="Proteomes" id="UP000183190"/>
    </source>
</evidence>
<dbReference type="InterPro" id="IPR000160">
    <property type="entry name" value="GGDEF_dom"/>
</dbReference>
<keyword evidence="1" id="KW-0812">Transmembrane</keyword>
<dbReference type="PANTHER" id="PTHR45138:SF9">
    <property type="entry name" value="DIGUANYLATE CYCLASE DGCM-RELATED"/>
    <property type="match status" value="1"/>
</dbReference>
<dbReference type="SMART" id="SM00267">
    <property type="entry name" value="GGDEF"/>
    <property type="match status" value="1"/>
</dbReference>
<evidence type="ECO:0000313" key="3">
    <source>
        <dbReference type="EMBL" id="SEH42531.1"/>
    </source>
</evidence>
<dbReference type="InterPro" id="IPR029787">
    <property type="entry name" value="Nucleotide_cyclase"/>
</dbReference>
<dbReference type="Gene3D" id="3.30.70.270">
    <property type="match status" value="1"/>
</dbReference>
<name>A0A1H6I4S3_RUMFL</name>
<feature type="transmembrane region" description="Helical" evidence="1">
    <location>
        <begin position="58"/>
        <end position="77"/>
    </location>
</feature>
<dbReference type="EMBL" id="FNWV01000001">
    <property type="protein sequence ID" value="SEH42531.1"/>
    <property type="molecule type" value="Genomic_DNA"/>
</dbReference>
<feature type="transmembrane region" description="Helical" evidence="1">
    <location>
        <begin position="29"/>
        <end position="51"/>
    </location>
</feature>